<dbReference type="Gene3D" id="1.10.3210.10">
    <property type="entry name" value="Hypothetical protein af1432"/>
    <property type="match status" value="1"/>
</dbReference>
<gene>
    <name evidence="2" type="ORF">BVH74_18415</name>
</gene>
<dbReference type="EMBL" id="CP020100">
    <property type="protein sequence ID" value="AQZ96604.1"/>
    <property type="molecule type" value="Genomic_DNA"/>
</dbReference>
<dbReference type="KEGG" id="ppha:BVH74_18415"/>
<dbReference type="InterPro" id="IPR052340">
    <property type="entry name" value="RNase_Y/CdgJ"/>
</dbReference>
<dbReference type="AlphaFoldDB" id="A0A1V0B9Y5"/>
<dbReference type="SUPFAM" id="SSF109604">
    <property type="entry name" value="HD-domain/PDEase-like"/>
    <property type="match status" value="1"/>
</dbReference>
<organism evidence="2 3">
    <name type="scientific">Halopseudomonas phragmitis</name>
    <dbReference type="NCBI Taxonomy" id="1931241"/>
    <lineage>
        <taxon>Bacteria</taxon>
        <taxon>Pseudomonadati</taxon>
        <taxon>Pseudomonadota</taxon>
        <taxon>Gammaproteobacteria</taxon>
        <taxon>Pseudomonadales</taxon>
        <taxon>Pseudomonadaceae</taxon>
        <taxon>Halopseudomonas</taxon>
    </lineage>
</organism>
<evidence type="ECO:0000313" key="2">
    <source>
        <dbReference type="EMBL" id="AQZ96604.1"/>
    </source>
</evidence>
<dbReference type="Pfam" id="PF08668">
    <property type="entry name" value="HDOD"/>
    <property type="match status" value="1"/>
</dbReference>
<sequence length="346" mass="37821">MPAGECMLRQLMHRLLGRQPAPARVEPVVAGEPPKVSHRESPVAASAPAQLNTDLELAVVASLFGLDTPLIQPPNEFEQQALKALKGVLAGDLKDSSLVPRLPSLLPQLMSHFRSPTVSSKGLAEMIGRDLVAVGEVLRVANSSYYRRSKEVTSLEQAVVLLGERGLRQVVANLLVRPIFNTRDGHFGQLAGDLLWRQSERVAQVCAALARAERGNEFHAYLAGICSHLGLMVGCQLLDSRFPRGGYVASELFLRDWLRLGRRLNAGVARAWNFPAGCYQVLEAMTESAQVLAPAADVERLELAMRVCQQQLLATRSGLAAASQEPVNELQMRRLQVARQALERCS</sequence>
<feature type="domain" description="HDOD" evidence="1">
    <location>
        <begin position="99"/>
        <end position="288"/>
    </location>
</feature>
<dbReference type="PROSITE" id="PS51833">
    <property type="entry name" value="HDOD"/>
    <property type="match status" value="1"/>
</dbReference>
<reference evidence="2 3" key="1">
    <citation type="submission" date="2017-03" db="EMBL/GenBank/DDBJ databases">
        <title>Complete genome sequence of the novel DNRA strain Pseudomonas sp. S-6-2 isolated from Chinese polluted river sediment. Journal of Biotechnology.</title>
        <authorList>
            <person name="Li J."/>
            <person name="Xiang F."/>
            <person name="Wang L."/>
            <person name="Xi L."/>
            <person name="Liu J."/>
        </authorList>
    </citation>
    <scope>NUCLEOTIDE SEQUENCE [LARGE SCALE GENOMIC DNA]</scope>
    <source>
        <strain evidence="2 3">S-6-2</strain>
    </source>
</reference>
<dbReference type="Proteomes" id="UP000243488">
    <property type="component" value="Chromosome"/>
</dbReference>
<name>A0A1V0B9Y5_9GAMM</name>
<evidence type="ECO:0000313" key="3">
    <source>
        <dbReference type="Proteomes" id="UP000243488"/>
    </source>
</evidence>
<evidence type="ECO:0000259" key="1">
    <source>
        <dbReference type="PROSITE" id="PS51833"/>
    </source>
</evidence>
<dbReference type="PANTHER" id="PTHR33525:SF6">
    <property type="entry name" value="HDOD DOMAIN-CONTAINING PROTEIN"/>
    <property type="match status" value="1"/>
</dbReference>
<dbReference type="PANTHER" id="PTHR33525">
    <property type="match status" value="1"/>
</dbReference>
<dbReference type="STRING" id="1931241.BVH74_18415"/>
<accession>A0A1V0B9Y5</accession>
<protein>
    <recommendedName>
        <fullName evidence="1">HDOD domain-containing protein</fullName>
    </recommendedName>
</protein>
<dbReference type="InterPro" id="IPR013976">
    <property type="entry name" value="HDOD"/>
</dbReference>
<keyword evidence="3" id="KW-1185">Reference proteome</keyword>
<proteinExistence type="predicted"/>